<dbReference type="SUPFAM" id="SSF51658">
    <property type="entry name" value="Xylose isomerase-like"/>
    <property type="match status" value="1"/>
</dbReference>
<dbReference type="Proteomes" id="UP000288096">
    <property type="component" value="Unassembled WGS sequence"/>
</dbReference>
<dbReference type="InterPro" id="IPR050312">
    <property type="entry name" value="IolE/XylAMocC-like"/>
</dbReference>
<proteinExistence type="predicted"/>
<dbReference type="InterPro" id="IPR013022">
    <property type="entry name" value="Xyl_isomerase-like_TIM-brl"/>
</dbReference>
<evidence type="ECO:0000259" key="1">
    <source>
        <dbReference type="Pfam" id="PF01261"/>
    </source>
</evidence>
<dbReference type="PANTHER" id="PTHR12110:SF21">
    <property type="entry name" value="XYLOSE ISOMERASE-LIKE TIM BARREL DOMAIN-CONTAINING PROTEIN"/>
    <property type="match status" value="1"/>
</dbReference>
<organism evidence="2 3">
    <name type="scientific">Desulfonema ishimotonii</name>
    <dbReference type="NCBI Taxonomy" id="45657"/>
    <lineage>
        <taxon>Bacteria</taxon>
        <taxon>Pseudomonadati</taxon>
        <taxon>Thermodesulfobacteriota</taxon>
        <taxon>Desulfobacteria</taxon>
        <taxon>Desulfobacterales</taxon>
        <taxon>Desulfococcaceae</taxon>
        <taxon>Desulfonema</taxon>
    </lineage>
</organism>
<evidence type="ECO:0000313" key="3">
    <source>
        <dbReference type="Proteomes" id="UP000288096"/>
    </source>
</evidence>
<comment type="caution">
    <text evidence="2">The sequence shown here is derived from an EMBL/GenBank/DDBJ whole genome shotgun (WGS) entry which is preliminary data.</text>
</comment>
<dbReference type="Gene3D" id="3.20.20.150">
    <property type="entry name" value="Divalent-metal-dependent TIM barrel enzymes"/>
    <property type="match status" value="1"/>
</dbReference>
<dbReference type="InterPro" id="IPR036237">
    <property type="entry name" value="Xyl_isomerase-like_sf"/>
</dbReference>
<evidence type="ECO:0000313" key="2">
    <source>
        <dbReference type="EMBL" id="GBC59104.1"/>
    </source>
</evidence>
<dbReference type="AlphaFoldDB" id="A0A401FQ38"/>
<dbReference type="OrthoDB" id="9801426at2"/>
<dbReference type="Pfam" id="PF01261">
    <property type="entry name" value="AP_endonuc_2"/>
    <property type="match status" value="1"/>
</dbReference>
<reference evidence="3" key="2">
    <citation type="submission" date="2019-01" db="EMBL/GenBank/DDBJ databases">
        <title>Genome sequence of Desulfonema ishimotonii strain Tokyo 01.</title>
        <authorList>
            <person name="Fukui M."/>
        </authorList>
    </citation>
    <scope>NUCLEOTIDE SEQUENCE [LARGE SCALE GENOMIC DNA]</scope>
    <source>
        <strain evidence="3">Tokyo 01</strain>
    </source>
</reference>
<dbReference type="GO" id="GO:0016853">
    <property type="term" value="F:isomerase activity"/>
    <property type="evidence" value="ECO:0007669"/>
    <property type="project" value="UniProtKB-KW"/>
</dbReference>
<keyword evidence="2" id="KW-0413">Isomerase</keyword>
<reference evidence="3" key="1">
    <citation type="submission" date="2017-11" db="EMBL/GenBank/DDBJ databases">
        <authorList>
            <person name="Watanabe M."/>
            <person name="Kojima H."/>
        </authorList>
    </citation>
    <scope>NUCLEOTIDE SEQUENCE [LARGE SCALE GENOMIC DNA]</scope>
    <source>
        <strain evidence="3">Tokyo 01</strain>
    </source>
</reference>
<dbReference type="PANTHER" id="PTHR12110">
    <property type="entry name" value="HYDROXYPYRUVATE ISOMERASE"/>
    <property type="match status" value="1"/>
</dbReference>
<gene>
    <name evidence="2" type="ORF">DENIS_0034</name>
</gene>
<name>A0A401FQ38_9BACT</name>
<accession>A0A401FQ38</accession>
<dbReference type="RefSeq" id="WP_124326643.1">
    <property type="nucleotide sequence ID" value="NZ_BEXT01000001.1"/>
</dbReference>
<keyword evidence="3" id="KW-1185">Reference proteome</keyword>
<protein>
    <submittedName>
        <fullName evidence="2">Xylose isomerase</fullName>
    </submittedName>
</protein>
<sequence>MVFGYSSNAFVRFSLTEAIEKIARLGYGGLEIMCDRPHLYPPDFDDADVSAVRDALQKYNLKVTNLNCFTLFAVGDTYLPSWIEPDGARREIRVQHTLDCLRVADLLGCRNISVPPGGPLDGTDRKAAEKLFHRGLEQVMPLAEKLGIHILIEPEPELLIENSREFRTFMQDVKSEYVGLNFDIGHFFCVGEDPSEAFESLSEWIGHVHLEDIAADRVHEHLIPGQGAIAFREVFRTIKRMGYTGDICLELYPYVDSPEAAGRESLAHLTPIFREAGLDLVK</sequence>
<dbReference type="EMBL" id="BEXT01000001">
    <property type="protein sequence ID" value="GBC59104.1"/>
    <property type="molecule type" value="Genomic_DNA"/>
</dbReference>
<feature type="domain" description="Xylose isomerase-like TIM barrel" evidence="1">
    <location>
        <begin position="19"/>
        <end position="270"/>
    </location>
</feature>